<evidence type="ECO:0000313" key="3">
    <source>
        <dbReference type="Proteomes" id="UP000012338"/>
    </source>
</evidence>
<sequence length="349" mass="37183">MGFFGLLRCCCGGRRRKHPDSIGRYPYVPHEQPALDPVLPTKERVVETTTKAKEQITPPPDYSVNSLSEVQTVVSSAPDPGDISPSSSYTKKQDEKKDIAARPIKPMRKRLDKEARYSTDDVQLGSYTKATNGQEPKSLLKTPLPASSYEKNKETTTKPFVFTAGKGSTQAEKKTTVSSSSSSPPTTRPKKPLPLRPKSTIPTYPSPPSLSPSPSPPSSPISPTTTTLPSRQTTAPTTLTTTTFPPPLPPHPPPTPAPPAPNAPPPTNSSPRNLPTSTTAAPTASAPTAPAAPGTASPIPAMDASGRRKAFYSCQFKACGAWRECEGEDGGAKWFGREEIGEMVEGGRI</sequence>
<name>N4X7A8_COCH4</name>
<feature type="compositionally biased region" description="Low complexity" evidence="1">
    <location>
        <begin position="221"/>
        <end position="243"/>
    </location>
</feature>
<feature type="compositionally biased region" description="Polar residues" evidence="1">
    <location>
        <begin position="125"/>
        <end position="135"/>
    </location>
</feature>
<evidence type="ECO:0000313" key="2">
    <source>
        <dbReference type="EMBL" id="ENI02446.1"/>
    </source>
</evidence>
<feature type="compositionally biased region" description="Basic and acidic residues" evidence="1">
    <location>
        <begin position="91"/>
        <end position="100"/>
    </location>
</feature>
<organism evidence="2 3">
    <name type="scientific">Cochliobolus heterostrophus (strain C4 / ATCC 48331 / race T)</name>
    <name type="common">Southern corn leaf blight fungus</name>
    <name type="synonym">Bipolaris maydis</name>
    <dbReference type="NCBI Taxonomy" id="665024"/>
    <lineage>
        <taxon>Eukaryota</taxon>
        <taxon>Fungi</taxon>
        <taxon>Dikarya</taxon>
        <taxon>Ascomycota</taxon>
        <taxon>Pezizomycotina</taxon>
        <taxon>Dothideomycetes</taxon>
        <taxon>Pleosporomycetidae</taxon>
        <taxon>Pleosporales</taxon>
        <taxon>Pleosporineae</taxon>
        <taxon>Pleosporaceae</taxon>
        <taxon>Bipolaris</taxon>
    </lineage>
</organism>
<proteinExistence type="predicted"/>
<feature type="compositionally biased region" description="Basic and acidic residues" evidence="1">
    <location>
        <begin position="109"/>
        <end position="119"/>
    </location>
</feature>
<feature type="compositionally biased region" description="Pro residues" evidence="1">
    <location>
        <begin position="204"/>
        <end position="220"/>
    </location>
</feature>
<evidence type="ECO:0000256" key="1">
    <source>
        <dbReference type="SAM" id="MobiDB-lite"/>
    </source>
</evidence>
<dbReference type="EMBL" id="KB733463">
    <property type="protein sequence ID" value="ENI02446.1"/>
    <property type="molecule type" value="Genomic_DNA"/>
</dbReference>
<feature type="region of interest" description="Disordered" evidence="1">
    <location>
        <begin position="71"/>
        <end position="302"/>
    </location>
</feature>
<dbReference type="OrthoDB" id="3694756at2759"/>
<keyword evidence="3" id="KW-1185">Reference proteome</keyword>
<dbReference type="AlphaFoldDB" id="N4X7A8"/>
<reference evidence="3" key="2">
    <citation type="journal article" date="2013" name="PLoS Genet.">
        <title>Comparative genome structure, secondary metabolite, and effector coding capacity across Cochliobolus pathogens.</title>
        <authorList>
            <person name="Condon B.J."/>
            <person name="Leng Y."/>
            <person name="Wu D."/>
            <person name="Bushley K.E."/>
            <person name="Ohm R.A."/>
            <person name="Otillar R."/>
            <person name="Martin J."/>
            <person name="Schackwitz W."/>
            <person name="Grimwood J."/>
            <person name="MohdZainudin N."/>
            <person name="Xue C."/>
            <person name="Wang R."/>
            <person name="Manning V.A."/>
            <person name="Dhillon B."/>
            <person name="Tu Z.J."/>
            <person name="Steffenson B.J."/>
            <person name="Salamov A."/>
            <person name="Sun H."/>
            <person name="Lowry S."/>
            <person name="LaButti K."/>
            <person name="Han J."/>
            <person name="Copeland A."/>
            <person name="Lindquist E."/>
            <person name="Barry K."/>
            <person name="Schmutz J."/>
            <person name="Baker S.E."/>
            <person name="Ciuffetti L.M."/>
            <person name="Grigoriev I.V."/>
            <person name="Zhong S."/>
            <person name="Turgeon B.G."/>
        </authorList>
    </citation>
    <scope>NUCLEOTIDE SEQUENCE [LARGE SCALE GENOMIC DNA]</scope>
    <source>
        <strain evidence="3">C4 / ATCC 48331 / race T</strain>
    </source>
</reference>
<accession>N4X7A8</accession>
<dbReference type="HOGENOM" id="CLU_754408_0_0_1"/>
<reference evidence="2 3" key="1">
    <citation type="journal article" date="2012" name="PLoS Pathog.">
        <title>Diverse lifestyles and strategies of plant pathogenesis encoded in the genomes of eighteen Dothideomycetes fungi.</title>
        <authorList>
            <person name="Ohm R.A."/>
            <person name="Feau N."/>
            <person name="Henrissat B."/>
            <person name="Schoch C.L."/>
            <person name="Horwitz B.A."/>
            <person name="Barry K.W."/>
            <person name="Condon B.J."/>
            <person name="Copeland A.C."/>
            <person name="Dhillon B."/>
            <person name="Glaser F."/>
            <person name="Hesse C.N."/>
            <person name="Kosti I."/>
            <person name="LaButti K."/>
            <person name="Lindquist E.A."/>
            <person name="Lucas S."/>
            <person name="Salamov A.A."/>
            <person name="Bradshaw R.E."/>
            <person name="Ciuffetti L."/>
            <person name="Hamelin R.C."/>
            <person name="Kema G.H.J."/>
            <person name="Lawrence C."/>
            <person name="Scott J.A."/>
            <person name="Spatafora J.W."/>
            <person name="Turgeon B.G."/>
            <person name="de Wit P.J.G.M."/>
            <person name="Zhong S."/>
            <person name="Goodwin S.B."/>
            <person name="Grigoriev I.V."/>
        </authorList>
    </citation>
    <scope>NUCLEOTIDE SEQUENCE [LARGE SCALE GENOMIC DNA]</scope>
    <source>
        <strain evidence="3">C4 / ATCC 48331 / race T</strain>
    </source>
</reference>
<protein>
    <submittedName>
        <fullName evidence="2">Uncharacterized protein</fullName>
    </submittedName>
</protein>
<feature type="compositionally biased region" description="Low complexity" evidence="1">
    <location>
        <begin position="275"/>
        <end position="301"/>
    </location>
</feature>
<feature type="compositionally biased region" description="Pro residues" evidence="1">
    <location>
        <begin position="244"/>
        <end position="268"/>
    </location>
</feature>
<feature type="compositionally biased region" description="Low complexity" evidence="1">
    <location>
        <begin position="176"/>
        <end position="185"/>
    </location>
</feature>
<dbReference type="Proteomes" id="UP000012338">
    <property type="component" value="Unassembled WGS sequence"/>
</dbReference>
<dbReference type="PRINTS" id="PR01217">
    <property type="entry name" value="PRICHEXTENSN"/>
</dbReference>
<gene>
    <name evidence="2" type="ORF">COCC4DRAFT_74115</name>
</gene>